<evidence type="ECO:0000256" key="1">
    <source>
        <dbReference type="SAM" id="SignalP"/>
    </source>
</evidence>
<reference evidence="3" key="1">
    <citation type="journal article" date="2017" name="Genome Biol.">
        <title>Comparative genomics reveals high biological diversity and specific adaptations in the industrially and medically important fungal genus Aspergillus.</title>
        <authorList>
            <person name="de Vries R.P."/>
            <person name="Riley R."/>
            <person name="Wiebenga A."/>
            <person name="Aguilar-Osorio G."/>
            <person name="Amillis S."/>
            <person name="Uchima C.A."/>
            <person name="Anderluh G."/>
            <person name="Asadollahi M."/>
            <person name="Askin M."/>
            <person name="Barry K."/>
            <person name="Battaglia E."/>
            <person name="Bayram O."/>
            <person name="Benocci T."/>
            <person name="Braus-Stromeyer S.A."/>
            <person name="Caldana C."/>
            <person name="Canovas D."/>
            <person name="Cerqueira G.C."/>
            <person name="Chen F."/>
            <person name="Chen W."/>
            <person name="Choi C."/>
            <person name="Clum A."/>
            <person name="Dos Santos R.A."/>
            <person name="Damasio A.R."/>
            <person name="Diallinas G."/>
            <person name="Emri T."/>
            <person name="Fekete E."/>
            <person name="Flipphi M."/>
            <person name="Freyberg S."/>
            <person name="Gallo A."/>
            <person name="Gournas C."/>
            <person name="Habgood R."/>
            <person name="Hainaut M."/>
            <person name="Harispe M.L."/>
            <person name="Henrissat B."/>
            <person name="Hilden K.S."/>
            <person name="Hope R."/>
            <person name="Hossain A."/>
            <person name="Karabika E."/>
            <person name="Karaffa L."/>
            <person name="Karanyi Z."/>
            <person name="Krasevec N."/>
            <person name="Kuo A."/>
            <person name="Kusch H."/>
            <person name="LaButti K."/>
            <person name="Lagendijk E.L."/>
            <person name="Lapidus A."/>
            <person name="Levasseur A."/>
            <person name="Lindquist E."/>
            <person name="Lipzen A."/>
            <person name="Logrieco A.F."/>
            <person name="MacCabe A."/>
            <person name="Maekelae M.R."/>
            <person name="Malavazi I."/>
            <person name="Melin P."/>
            <person name="Meyer V."/>
            <person name="Mielnichuk N."/>
            <person name="Miskei M."/>
            <person name="Molnar A.P."/>
            <person name="Mule G."/>
            <person name="Ngan C.Y."/>
            <person name="Orejas M."/>
            <person name="Orosz E."/>
            <person name="Ouedraogo J.P."/>
            <person name="Overkamp K.M."/>
            <person name="Park H.-S."/>
            <person name="Perrone G."/>
            <person name="Piumi F."/>
            <person name="Punt P.J."/>
            <person name="Ram A.F."/>
            <person name="Ramon A."/>
            <person name="Rauscher S."/>
            <person name="Record E."/>
            <person name="Riano-Pachon D.M."/>
            <person name="Robert V."/>
            <person name="Roehrig J."/>
            <person name="Ruller R."/>
            <person name="Salamov A."/>
            <person name="Salih N.S."/>
            <person name="Samson R.A."/>
            <person name="Sandor E."/>
            <person name="Sanguinetti M."/>
            <person name="Schuetze T."/>
            <person name="Sepcic K."/>
            <person name="Shelest E."/>
            <person name="Sherlock G."/>
            <person name="Sophianopoulou V."/>
            <person name="Squina F.M."/>
            <person name="Sun H."/>
            <person name="Susca A."/>
            <person name="Todd R.B."/>
            <person name="Tsang A."/>
            <person name="Unkles S.E."/>
            <person name="van de Wiele N."/>
            <person name="van Rossen-Uffink D."/>
            <person name="Oliveira J.V."/>
            <person name="Vesth T.C."/>
            <person name="Visser J."/>
            <person name="Yu J.-H."/>
            <person name="Zhou M."/>
            <person name="Andersen M.R."/>
            <person name="Archer D.B."/>
            <person name="Baker S.E."/>
            <person name="Benoit I."/>
            <person name="Brakhage A.A."/>
            <person name="Braus G.H."/>
            <person name="Fischer R."/>
            <person name="Frisvad J.C."/>
            <person name="Goldman G.H."/>
            <person name="Houbraken J."/>
            <person name="Oakley B."/>
            <person name="Pocsi I."/>
            <person name="Scazzocchio C."/>
            <person name="Seiboth B."/>
            <person name="vanKuyk P.A."/>
            <person name="Wortman J."/>
            <person name="Dyer P.S."/>
            <person name="Grigoriev I.V."/>
        </authorList>
    </citation>
    <scope>NUCLEOTIDE SEQUENCE [LARGE SCALE GENOMIC DNA]</scope>
    <source>
        <strain evidence="3">CBS 583.65</strain>
    </source>
</reference>
<dbReference type="OrthoDB" id="536881at2759"/>
<accession>A0A1L9PIL3</accession>
<dbReference type="Proteomes" id="UP000184073">
    <property type="component" value="Unassembled WGS sequence"/>
</dbReference>
<dbReference type="STRING" id="1036611.A0A1L9PIL3"/>
<proteinExistence type="predicted"/>
<dbReference type="EMBL" id="KV878128">
    <property type="protein sequence ID" value="OJJ01275.1"/>
    <property type="molecule type" value="Genomic_DNA"/>
</dbReference>
<protein>
    <submittedName>
        <fullName evidence="2">Uncharacterized protein</fullName>
    </submittedName>
</protein>
<keyword evidence="3" id="KW-1185">Reference proteome</keyword>
<dbReference type="AlphaFoldDB" id="A0A1L9PIL3"/>
<gene>
    <name evidence="2" type="ORF">ASPVEDRAFT_40846</name>
</gene>
<evidence type="ECO:0000313" key="3">
    <source>
        <dbReference type="Proteomes" id="UP000184073"/>
    </source>
</evidence>
<feature type="chain" id="PRO_5012069607" evidence="1">
    <location>
        <begin position="22"/>
        <end position="375"/>
    </location>
</feature>
<dbReference type="VEuPathDB" id="FungiDB:ASPVEDRAFT_40846"/>
<evidence type="ECO:0000313" key="2">
    <source>
        <dbReference type="EMBL" id="OJJ01275.1"/>
    </source>
</evidence>
<name>A0A1L9PIL3_ASPVE</name>
<dbReference type="RefSeq" id="XP_040667037.1">
    <property type="nucleotide sequence ID" value="XM_040812221.1"/>
</dbReference>
<feature type="signal peptide" evidence="1">
    <location>
        <begin position="1"/>
        <end position="21"/>
    </location>
</feature>
<organism evidence="2 3">
    <name type="scientific">Aspergillus versicolor CBS 583.65</name>
    <dbReference type="NCBI Taxonomy" id="1036611"/>
    <lineage>
        <taxon>Eukaryota</taxon>
        <taxon>Fungi</taxon>
        <taxon>Dikarya</taxon>
        <taxon>Ascomycota</taxon>
        <taxon>Pezizomycotina</taxon>
        <taxon>Eurotiomycetes</taxon>
        <taxon>Eurotiomycetidae</taxon>
        <taxon>Eurotiales</taxon>
        <taxon>Aspergillaceae</taxon>
        <taxon>Aspergillus</taxon>
        <taxon>Aspergillus subgen. Nidulantes</taxon>
    </lineage>
</organism>
<sequence>MYPRIWKPFVLIAGTFPAVTAQICNSPNGSYYFIENQPQLDALADTCTTLNASLNILPPYDGPFYLPNIRNITGNIRYQNDYDASKSEPTPTSIDLPDLEYCASVYLGSLPSLRNVSMPKLKTVDWNLQVDYAPEIDFRAVQTAEYASFTGGDLSRIRLDSLREVRQRLVLCNKNACNESITASKPFDISLPRLESVGTVRLGGRISSLDMPQFNKVSGNGGEFYGFRLDTEGGPTLNLTFPQLRGVYSYMSLAGEIGSLSMPNFKNTTQSRLTVNASSVLDINLPIEFADDISLYGDISSVQFPNLKHVDSLNINSNLELDCDSTLDTLAMTLNTTVGSGDGLSCTSSNGGSAKPPKSRLVSWWVLLGWLVCLS</sequence>
<keyword evidence="1" id="KW-0732">Signal</keyword>
<dbReference type="GeneID" id="63727732"/>